<organism evidence="2 3">
    <name type="scientific">Thermostichus vulcanus str. 'Rupite'</name>
    <dbReference type="NCBI Taxonomy" id="2813851"/>
    <lineage>
        <taxon>Bacteria</taxon>
        <taxon>Bacillati</taxon>
        <taxon>Cyanobacteriota</taxon>
        <taxon>Cyanophyceae</taxon>
        <taxon>Thermostichales</taxon>
        <taxon>Thermostichaceae</taxon>
        <taxon>Thermostichus</taxon>
    </lineage>
</organism>
<evidence type="ECO:0000313" key="2">
    <source>
        <dbReference type="EMBL" id="MCJ2542160.1"/>
    </source>
</evidence>
<evidence type="ECO:0000313" key="3">
    <source>
        <dbReference type="Proteomes" id="UP000830835"/>
    </source>
</evidence>
<feature type="transmembrane region" description="Helical" evidence="1">
    <location>
        <begin position="225"/>
        <end position="250"/>
    </location>
</feature>
<keyword evidence="1" id="KW-0812">Transmembrane</keyword>
<feature type="transmembrane region" description="Helical" evidence="1">
    <location>
        <begin position="67"/>
        <end position="88"/>
    </location>
</feature>
<feature type="transmembrane region" description="Helical" evidence="1">
    <location>
        <begin position="20"/>
        <end position="47"/>
    </location>
</feature>
<evidence type="ECO:0000256" key="1">
    <source>
        <dbReference type="SAM" id="Phobius"/>
    </source>
</evidence>
<protein>
    <submittedName>
        <fullName evidence="2">ABC transporter permease subunit</fullName>
    </submittedName>
</protein>
<sequence>MNGVITIFRKELRGYFTSPIAYVVAAVFWGLAGFFFTNILVRVIAIAQQADLFAQFGQDSSFDAATILSQQFLNLLGTIFLFLLPILTMGSYAEERRRGTIELLATSPITNLAVAVGKWLAVWVFFITLLIPPLVYQVLTLSTSNPAVDYRLTLVGYVGLALMAGSVMALGLFVSSLTDSTLIAAVATFGLVLLLWVVDAAAGQENNWIAATLRHLSLLQQYGNWVQGIVSSSSLILFLSITVLGLFATVQAVESLRWQQS</sequence>
<name>A0ABT0C8R1_THEVL</name>
<feature type="transmembrane region" description="Helical" evidence="1">
    <location>
        <begin position="181"/>
        <end position="198"/>
    </location>
</feature>
<dbReference type="PANTHER" id="PTHR43471:SF12">
    <property type="entry name" value="HYPOTHETICAL MEMBRANE PROTEIN, CONSERVED"/>
    <property type="match status" value="1"/>
</dbReference>
<dbReference type="RefSeq" id="WP_244349391.1">
    <property type="nucleotide sequence ID" value="NZ_JAFIRA010000007.1"/>
</dbReference>
<dbReference type="PANTHER" id="PTHR43471">
    <property type="entry name" value="ABC TRANSPORTER PERMEASE"/>
    <property type="match status" value="1"/>
</dbReference>
<comment type="caution">
    <text evidence="2">The sequence shown here is derived from an EMBL/GenBank/DDBJ whole genome shotgun (WGS) entry which is preliminary data.</text>
</comment>
<feature type="transmembrane region" description="Helical" evidence="1">
    <location>
        <begin position="154"/>
        <end position="174"/>
    </location>
</feature>
<reference evidence="2" key="1">
    <citation type="submission" date="2021-02" db="EMBL/GenBank/DDBJ databases">
        <title>The CRISPR/cas machinery reduction and long-range gene transfer in the hot spring cyanobacterium Synechococcus.</title>
        <authorList>
            <person name="Dvorak P."/>
            <person name="Jahodarova E."/>
            <person name="Hasler P."/>
            <person name="Poulickova A."/>
        </authorList>
    </citation>
    <scope>NUCLEOTIDE SEQUENCE</scope>
    <source>
        <strain evidence="2">Rupite</strain>
    </source>
</reference>
<dbReference type="Proteomes" id="UP000830835">
    <property type="component" value="Unassembled WGS sequence"/>
</dbReference>
<keyword evidence="3" id="KW-1185">Reference proteome</keyword>
<feature type="transmembrane region" description="Helical" evidence="1">
    <location>
        <begin position="109"/>
        <end position="134"/>
    </location>
</feature>
<dbReference type="Pfam" id="PF12679">
    <property type="entry name" value="ABC2_membrane_2"/>
    <property type="match status" value="1"/>
</dbReference>
<keyword evidence="1" id="KW-0472">Membrane</keyword>
<dbReference type="EMBL" id="JAFIRA010000007">
    <property type="protein sequence ID" value="MCJ2542160.1"/>
    <property type="molecule type" value="Genomic_DNA"/>
</dbReference>
<accession>A0ABT0C8R1</accession>
<keyword evidence="1" id="KW-1133">Transmembrane helix</keyword>
<proteinExistence type="predicted"/>
<gene>
    <name evidence="2" type="ORF">JX360_04445</name>
</gene>